<dbReference type="Gene3D" id="2.40.50.100">
    <property type="match status" value="2"/>
</dbReference>
<dbReference type="Pfam" id="PF25973">
    <property type="entry name" value="BSH_CzcB"/>
    <property type="match status" value="1"/>
</dbReference>
<protein>
    <submittedName>
        <fullName evidence="6">Efflux RND transporter periplasmic adaptor subunit</fullName>
    </submittedName>
</protein>
<dbReference type="InterPro" id="IPR050465">
    <property type="entry name" value="UPF0194_transport"/>
</dbReference>
<dbReference type="Pfam" id="PF25954">
    <property type="entry name" value="Beta-barrel_RND_2"/>
    <property type="match status" value="1"/>
</dbReference>
<dbReference type="GO" id="GO:0022857">
    <property type="term" value="F:transmembrane transporter activity"/>
    <property type="evidence" value="ECO:0007669"/>
    <property type="project" value="InterPro"/>
</dbReference>
<name>A0A857DDK1_9FIRM</name>
<dbReference type="AlphaFoldDB" id="A0A857DDK1"/>
<sequence length="262" mass="28433">MAKKKKIVAAIIAAAVLLSGYLGWEYFYSSDDETVEASGTIEATTVDLRVMIAGKVQNFQVKSGDKVKKADIIAEIQRNDLAAQLERDKLNVAIAQNNLDALPSGSSDHTITAAQDQVMLMQAVVKTTEAQLADLQIKSPIDGTIQAKDYEIGEYVTAGSTLATVVNLDQVWINVYIPTDDLPFLELGREANFTISGLDRVFTGTIAEIASQGEFTPKTIQTKRERANIVYKVKIAVDNPEGLLKPGMPADVVIKMVETAND</sequence>
<dbReference type="NCBIfam" id="TIGR01730">
    <property type="entry name" value="RND_mfp"/>
    <property type="match status" value="1"/>
</dbReference>
<feature type="domain" description="CusB-like beta-barrel" evidence="4">
    <location>
        <begin position="170"/>
        <end position="254"/>
    </location>
</feature>
<evidence type="ECO:0000259" key="4">
    <source>
        <dbReference type="Pfam" id="PF25954"/>
    </source>
</evidence>
<evidence type="ECO:0000256" key="1">
    <source>
        <dbReference type="ARBA" id="ARBA00004196"/>
    </source>
</evidence>
<feature type="domain" description="CzcB-like barrel-sandwich hybrid" evidence="5">
    <location>
        <begin position="49"/>
        <end position="166"/>
    </location>
</feature>
<dbReference type="GO" id="GO:0030313">
    <property type="term" value="C:cell envelope"/>
    <property type="evidence" value="ECO:0007669"/>
    <property type="project" value="UniProtKB-SubCell"/>
</dbReference>
<dbReference type="InterPro" id="IPR006143">
    <property type="entry name" value="RND_pump_MFP"/>
</dbReference>
<proteinExistence type="inferred from homology"/>
<dbReference type="RefSeq" id="WP_019224877.1">
    <property type="nucleotide sequence ID" value="NZ_CP046996.1"/>
</dbReference>
<organism evidence="6 7">
    <name type="scientific">Dehalobacter restrictus</name>
    <dbReference type="NCBI Taxonomy" id="55583"/>
    <lineage>
        <taxon>Bacteria</taxon>
        <taxon>Bacillati</taxon>
        <taxon>Bacillota</taxon>
        <taxon>Clostridia</taxon>
        <taxon>Eubacteriales</taxon>
        <taxon>Desulfitobacteriaceae</taxon>
        <taxon>Dehalobacter</taxon>
    </lineage>
</organism>
<comment type="similarity">
    <text evidence="2">Belongs to the membrane fusion protein (MFP) (TC 8.A.1) family.</text>
</comment>
<dbReference type="InterPro" id="IPR058792">
    <property type="entry name" value="Beta-barrel_RND_2"/>
</dbReference>
<accession>A0A857DDK1</accession>
<gene>
    <name evidence="6" type="ORF">GQ588_00785</name>
</gene>
<evidence type="ECO:0000313" key="7">
    <source>
        <dbReference type="Proteomes" id="UP000430508"/>
    </source>
</evidence>
<dbReference type="GO" id="GO:0016020">
    <property type="term" value="C:membrane"/>
    <property type="evidence" value="ECO:0007669"/>
    <property type="project" value="InterPro"/>
</dbReference>
<dbReference type="Proteomes" id="UP000430508">
    <property type="component" value="Chromosome"/>
</dbReference>
<comment type="subcellular location">
    <subcellularLocation>
        <location evidence="1">Cell envelope</location>
    </subcellularLocation>
</comment>
<keyword evidence="3" id="KW-0175">Coiled coil</keyword>
<evidence type="ECO:0000259" key="5">
    <source>
        <dbReference type="Pfam" id="PF25973"/>
    </source>
</evidence>
<evidence type="ECO:0000256" key="3">
    <source>
        <dbReference type="ARBA" id="ARBA00023054"/>
    </source>
</evidence>
<dbReference type="InterPro" id="IPR058647">
    <property type="entry name" value="BSH_CzcB-like"/>
</dbReference>
<dbReference type="Gene3D" id="2.40.30.170">
    <property type="match status" value="1"/>
</dbReference>
<dbReference type="PANTHER" id="PTHR32347">
    <property type="entry name" value="EFFLUX SYSTEM COMPONENT YKNX-RELATED"/>
    <property type="match status" value="1"/>
</dbReference>
<evidence type="ECO:0000256" key="2">
    <source>
        <dbReference type="ARBA" id="ARBA00009477"/>
    </source>
</evidence>
<evidence type="ECO:0000313" key="6">
    <source>
        <dbReference type="EMBL" id="QGZ99309.1"/>
    </source>
</evidence>
<dbReference type="PANTHER" id="PTHR32347:SF23">
    <property type="entry name" value="BLL5650 PROTEIN"/>
    <property type="match status" value="1"/>
</dbReference>
<reference evidence="6 7" key="1">
    <citation type="submission" date="2019-12" db="EMBL/GenBank/DDBJ databases">
        <title>Sequence classification of anaerobic respiratory reductive dehalogenases: First we see many, then we see few.</title>
        <authorList>
            <person name="Molenda O."/>
            <person name="Puentes Jacome L.A."/>
            <person name="Cao X."/>
            <person name="Nesbo C.L."/>
            <person name="Tang S."/>
            <person name="Morson N."/>
            <person name="Patron J."/>
            <person name="Lomheim L."/>
            <person name="Wishart D.S."/>
            <person name="Edwards E.A."/>
        </authorList>
    </citation>
    <scope>NUCLEOTIDE SEQUENCE [LARGE SCALE GENOMIC DNA]</scope>
    <source>
        <strain evidence="6 7">12DCA</strain>
    </source>
</reference>
<dbReference type="SUPFAM" id="SSF111369">
    <property type="entry name" value="HlyD-like secretion proteins"/>
    <property type="match status" value="1"/>
</dbReference>
<dbReference type="EMBL" id="CP046996">
    <property type="protein sequence ID" value="QGZ99309.1"/>
    <property type="molecule type" value="Genomic_DNA"/>
</dbReference>